<name>A0A811YBM9_NYCPR</name>
<keyword evidence="12" id="KW-0732">Signal</keyword>
<evidence type="ECO:0000313" key="13">
    <source>
        <dbReference type="EMBL" id="CAD7674960.1"/>
    </source>
</evidence>
<evidence type="ECO:0000313" key="14">
    <source>
        <dbReference type="Proteomes" id="UP000645828"/>
    </source>
</evidence>
<sequence>MEELPFLHHTVLRCLLLSVMFQKLSTQLRALRQRQLDSVACLKMQEELNAPVKNKRRRQKIEMWGSMQEGKRYKVNIRKPPEEDHPGLSISSLGGSYKPLFGEGSEACSWRPGQRPIIW</sequence>
<evidence type="ECO:0000256" key="4">
    <source>
        <dbReference type="ARBA" id="ARBA00020493"/>
    </source>
</evidence>
<comment type="similarity">
    <text evidence="3">Belongs to the selenoprotein S family.</text>
</comment>
<evidence type="ECO:0000256" key="12">
    <source>
        <dbReference type="SAM" id="SignalP"/>
    </source>
</evidence>
<gene>
    <name evidence="13" type="ORF">NYPRO_LOCUS7755</name>
</gene>
<evidence type="ECO:0000256" key="1">
    <source>
        <dbReference type="ARBA" id="ARBA00004389"/>
    </source>
</evidence>
<accession>A0A811YBM9</accession>
<evidence type="ECO:0000256" key="2">
    <source>
        <dbReference type="ARBA" id="ARBA00004496"/>
    </source>
</evidence>
<evidence type="ECO:0000256" key="8">
    <source>
        <dbReference type="ARBA" id="ARBA00022933"/>
    </source>
</evidence>
<dbReference type="GO" id="GO:0030968">
    <property type="term" value="P:endoplasmic reticulum unfolded protein response"/>
    <property type="evidence" value="ECO:0007669"/>
    <property type="project" value="TreeGrafter"/>
</dbReference>
<evidence type="ECO:0000256" key="3">
    <source>
        <dbReference type="ARBA" id="ARBA00011034"/>
    </source>
</evidence>
<evidence type="ECO:0000256" key="9">
    <source>
        <dbReference type="ARBA" id="ARBA00022989"/>
    </source>
</evidence>
<keyword evidence="8" id="KW-0712">Selenocysteine</keyword>
<comment type="caution">
    <text evidence="13">The sequence shown here is derived from an EMBL/GenBank/DDBJ whole genome shotgun (WGS) entry which is preliminary data.</text>
</comment>
<evidence type="ECO:0000256" key="11">
    <source>
        <dbReference type="ARBA" id="ARBA00025348"/>
    </source>
</evidence>
<feature type="chain" id="PRO_5032609009" description="Selenoprotein S" evidence="12">
    <location>
        <begin position="27"/>
        <end position="119"/>
    </location>
</feature>
<keyword evidence="14" id="KW-1185">Reference proteome</keyword>
<dbReference type="AlphaFoldDB" id="A0A811YBM9"/>
<dbReference type="GO" id="GO:0036502">
    <property type="term" value="C:Derlin-1-VIMP complex"/>
    <property type="evidence" value="ECO:0007669"/>
    <property type="project" value="TreeGrafter"/>
</dbReference>
<evidence type="ECO:0000256" key="6">
    <source>
        <dbReference type="ARBA" id="ARBA00022692"/>
    </source>
</evidence>
<comment type="function">
    <text evidence="11">Involved in the degradation process of misfolded endoplasmic reticulum (ER) luminal proteins. Participates in the transfer of misfolded proteins from the ER to the cytosol, where they are destroyed by the proteasome in a ubiquitin-dependent manner. Probably acts by serving as a linker between DERL1, which mediates the retrotranslocation of misfolded proteins into the cytosol, and the ATPase complex VCP, which mediates the translocation and ubiquitination.</text>
</comment>
<dbReference type="PANTHER" id="PTHR28621">
    <property type="entry name" value="SELENOPROTEIN S"/>
    <property type="match status" value="1"/>
</dbReference>
<keyword evidence="7" id="KW-0256">Endoplasmic reticulum</keyword>
<protein>
    <recommendedName>
        <fullName evidence="4">Selenoprotein S</fullName>
    </recommendedName>
</protein>
<keyword evidence="6" id="KW-0812">Transmembrane</keyword>
<proteinExistence type="inferred from homology"/>
<dbReference type="Proteomes" id="UP000645828">
    <property type="component" value="Unassembled WGS sequence"/>
</dbReference>
<dbReference type="InterPro" id="IPR009703">
    <property type="entry name" value="Selenoprotein_S"/>
</dbReference>
<reference evidence="13" key="1">
    <citation type="submission" date="2020-12" db="EMBL/GenBank/DDBJ databases">
        <authorList>
            <consortium name="Molecular Ecology Group"/>
        </authorList>
    </citation>
    <scope>NUCLEOTIDE SEQUENCE</scope>
    <source>
        <strain evidence="13">TBG_1078</strain>
    </source>
</reference>
<keyword evidence="9" id="KW-1133">Transmembrane helix</keyword>
<dbReference type="GO" id="GO:0036513">
    <property type="term" value="C:Derlin-1 retrotranslocation complex"/>
    <property type="evidence" value="ECO:0007669"/>
    <property type="project" value="TreeGrafter"/>
</dbReference>
<organism evidence="13 14">
    <name type="scientific">Nyctereutes procyonoides</name>
    <name type="common">Raccoon dog</name>
    <name type="synonym">Canis procyonoides</name>
    <dbReference type="NCBI Taxonomy" id="34880"/>
    <lineage>
        <taxon>Eukaryota</taxon>
        <taxon>Metazoa</taxon>
        <taxon>Chordata</taxon>
        <taxon>Craniata</taxon>
        <taxon>Vertebrata</taxon>
        <taxon>Euteleostomi</taxon>
        <taxon>Mammalia</taxon>
        <taxon>Eutheria</taxon>
        <taxon>Laurasiatheria</taxon>
        <taxon>Carnivora</taxon>
        <taxon>Caniformia</taxon>
        <taxon>Canidae</taxon>
        <taxon>Nyctereutes</taxon>
    </lineage>
</organism>
<dbReference type="EMBL" id="CAJHUB010000673">
    <property type="protein sequence ID" value="CAD7674960.1"/>
    <property type="molecule type" value="Genomic_DNA"/>
</dbReference>
<evidence type="ECO:0000256" key="7">
    <source>
        <dbReference type="ARBA" id="ARBA00022824"/>
    </source>
</evidence>
<evidence type="ECO:0000256" key="10">
    <source>
        <dbReference type="ARBA" id="ARBA00023136"/>
    </source>
</evidence>
<dbReference type="PANTHER" id="PTHR28621:SF1">
    <property type="entry name" value="SELENOPROTEIN S"/>
    <property type="match status" value="1"/>
</dbReference>
<dbReference type="GO" id="GO:0030970">
    <property type="term" value="P:retrograde protein transport, ER to cytosol"/>
    <property type="evidence" value="ECO:0007669"/>
    <property type="project" value="TreeGrafter"/>
</dbReference>
<evidence type="ECO:0000256" key="5">
    <source>
        <dbReference type="ARBA" id="ARBA00022490"/>
    </source>
</evidence>
<dbReference type="Pfam" id="PF06936">
    <property type="entry name" value="Selenoprotein_S"/>
    <property type="match status" value="1"/>
</dbReference>
<keyword evidence="10" id="KW-0472">Membrane</keyword>
<keyword evidence="5" id="KW-0963">Cytoplasm</keyword>
<comment type="subcellular location">
    <subcellularLocation>
        <location evidence="2">Cytoplasm</location>
    </subcellularLocation>
    <subcellularLocation>
        <location evidence="1">Endoplasmic reticulum membrane</location>
        <topology evidence="1">Single-pass membrane protein</topology>
    </subcellularLocation>
</comment>
<feature type="signal peptide" evidence="12">
    <location>
        <begin position="1"/>
        <end position="26"/>
    </location>
</feature>